<dbReference type="OrthoDB" id="427186at2759"/>
<comment type="similarity">
    <text evidence="2 7 8">Belongs to the peptidase C12 family.</text>
</comment>
<keyword evidence="5 7" id="KW-0378">Hydrolase</keyword>
<feature type="site" description="Transition state stabilizer" evidence="7">
    <location>
        <position position="110"/>
    </location>
</feature>
<keyword evidence="4 7" id="KW-0833">Ubl conjugation pathway</keyword>
<dbReference type="Gene3D" id="3.40.532.10">
    <property type="entry name" value="Peptidase C12, ubiquitin carboxyl-terminal hydrolase"/>
    <property type="match status" value="1"/>
</dbReference>
<dbReference type="GO" id="GO:0006511">
    <property type="term" value="P:ubiquitin-dependent protein catabolic process"/>
    <property type="evidence" value="ECO:0007669"/>
    <property type="project" value="UniProtKB-UniRule"/>
</dbReference>
<evidence type="ECO:0000313" key="10">
    <source>
        <dbReference type="EMBL" id="TKA21804.1"/>
    </source>
</evidence>
<protein>
    <recommendedName>
        <fullName evidence="8">Ubiquitin carboxyl-terminal hydrolase</fullName>
        <ecNumber evidence="8">3.4.19.12</ecNumber>
    </recommendedName>
</protein>
<accession>A0A4U0TJ46</accession>
<name>A0A4U0TJ46_9PEZI</name>
<dbReference type="PROSITE" id="PS52048">
    <property type="entry name" value="UCH_DOMAIN"/>
    <property type="match status" value="1"/>
</dbReference>
<keyword evidence="3 7" id="KW-0645">Protease</keyword>
<dbReference type="InterPro" id="IPR001578">
    <property type="entry name" value="Peptidase_C12_UCH"/>
</dbReference>
<feature type="active site" description="Proton donor" evidence="7">
    <location>
        <position position="190"/>
    </location>
</feature>
<dbReference type="SUPFAM" id="SSF54001">
    <property type="entry name" value="Cysteine proteinases"/>
    <property type="match status" value="1"/>
</dbReference>
<dbReference type="InterPro" id="IPR038765">
    <property type="entry name" value="Papain-like_cys_pep_sf"/>
</dbReference>
<dbReference type="PRINTS" id="PR00707">
    <property type="entry name" value="UBCTHYDRLASE"/>
</dbReference>
<evidence type="ECO:0000256" key="4">
    <source>
        <dbReference type="ARBA" id="ARBA00022786"/>
    </source>
</evidence>
<evidence type="ECO:0000256" key="5">
    <source>
        <dbReference type="ARBA" id="ARBA00022801"/>
    </source>
</evidence>
<gene>
    <name evidence="10" type="ORF">B0A50_08631</name>
</gene>
<dbReference type="PANTHER" id="PTHR10589:SF17">
    <property type="entry name" value="UBIQUITIN CARBOXYL-TERMINAL HYDROLASE"/>
    <property type="match status" value="1"/>
</dbReference>
<evidence type="ECO:0000256" key="1">
    <source>
        <dbReference type="ARBA" id="ARBA00000707"/>
    </source>
</evidence>
<feature type="active site" description="Nucleophile" evidence="7">
    <location>
        <position position="116"/>
    </location>
</feature>
<dbReference type="Pfam" id="PF01088">
    <property type="entry name" value="Peptidase_C12"/>
    <property type="match status" value="1"/>
</dbReference>
<dbReference type="InterPro" id="IPR036959">
    <property type="entry name" value="Peptidase_C12_UCH_sf"/>
</dbReference>
<evidence type="ECO:0000256" key="7">
    <source>
        <dbReference type="PROSITE-ProRule" id="PRU01393"/>
    </source>
</evidence>
<evidence type="ECO:0000256" key="3">
    <source>
        <dbReference type="ARBA" id="ARBA00022670"/>
    </source>
</evidence>
<feature type="domain" description="UCH catalytic" evidence="9">
    <location>
        <begin position="24"/>
        <end position="259"/>
    </location>
</feature>
<dbReference type="EMBL" id="NAJL01000099">
    <property type="protein sequence ID" value="TKA21804.1"/>
    <property type="molecule type" value="Genomic_DNA"/>
</dbReference>
<keyword evidence="6 7" id="KW-0788">Thiol protease</keyword>
<evidence type="ECO:0000256" key="2">
    <source>
        <dbReference type="ARBA" id="ARBA00009326"/>
    </source>
</evidence>
<evidence type="ECO:0000259" key="9">
    <source>
        <dbReference type="PROSITE" id="PS52048"/>
    </source>
</evidence>
<evidence type="ECO:0000256" key="8">
    <source>
        <dbReference type="RuleBase" id="RU361215"/>
    </source>
</evidence>
<comment type="catalytic activity">
    <reaction evidence="1 7 8">
        <text>Thiol-dependent hydrolysis of ester, thioester, amide, peptide and isopeptide bonds formed by the C-terminal Gly of ubiquitin (a 76-residue protein attached to proteins as an intracellular targeting signal).</text>
        <dbReference type="EC" id="3.4.19.12"/>
    </reaction>
</comment>
<dbReference type="PANTHER" id="PTHR10589">
    <property type="entry name" value="UBIQUITIN CARBOXYL-TERMINAL HYDROLASE"/>
    <property type="match status" value="1"/>
</dbReference>
<proteinExistence type="inferred from homology"/>
<dbReference type="CDD" id="cd09616">
    <property type="entry name" value="Peptidase_C12_UCH_L1_L3"/>
    <property type="match status" value="1"/>
</dbReference>
<dbReference type="AlphaFoldDB" id="A0A4U0TJ46"/>
<evidence type="ECO:0000256" key="6">
    <source>
        <dbReference type="ARBA" id="ARBA00022807"/>
    </source>
</evidence>
<sequence>MSTDQTMADPHGASAAAATSNVKHFIPLENNPEVMSALLHKLGLSPQLQFHDVFSIDDPDLLAFVPRPAYALLLVFPVSDTYEKFRHEEDKSRPVYEGCGDGEQVVWYRQTIGNACGLIGLLHGVSNGPAKAQIRPGSDLDTFIKQAVPLKPKERATLLEETQALETASLEAGGQGDSAAPAPEDQVDLHYVCFVKSEKNGHLWEMDGRRTGPLDRGELRADEDVLSAAALDKGVRAFLKREEQAGGGELRFSLIVLAESLD</sequence>
<dbReference type="Proteomes" id="UP000308549">
    <property type="component" value="Unassembled WGS sequence"/>
</dbReference>
<dbReference type="GO" id="GO:0004843">
    <property type="term" value="F:cysteine-type deubiquitinase activity"/>
    <property type="evidence" value="ECO:0007669"/>
    <property type="project" value="UniProtKB-UniRule"/>
</dbReference>
<evidence type="ECO:0000313" key="11">
    <source>
        <dbReference type="Proteomes" id="UP000308549"/>
    </source>
</evidence>
<reference evidence="10 11" key="1">
    <citation type="submission" date="2017-03" db="EMBL/GenBank/DDBJ databases">
        <title>Genomes of endolithic fungi from Antarctica.</title>
        <authorList>
            <person name="Coleine C."/>
            <person name="Masonjones S."/>
            <person name="Stajich J.E."/>
        </authorList>
    </citation>
    <scope>NUCLEOTIDE SEQUENCE [LARGE SCALE GENOMIC DNA]</scope>
    <source>
        <strain evidence="10 11">CCFEE 6315</strain>
    </source>
</reference>
<feature type="site" description="Important for enzyme activity" evidence="7">
    <location>
        <position position="207"/>
    </location>
</feature>
<organism evidence="10 11">
    <name type="scientific">Salinomyces thailandicus</name>
    <dbReference type="NCBI Taxonomy" id="706561"/>
    <lineage>
        <taxon>Eukaryota</taxon>
        <taxon>Fungi</taxon>
        <taxon>Dikarya</taxon>
        <taxon>Ascomycota</taxon>
        <taxon>Pezizomycotina</taxon>
        <taxon>Dothideomycetes</taxon>
        <taxon>Dothideomycetidae</taxon>
        <taxon>Mycosphaerellales</taxon>
        <taxon>Teratosphaeriaceae</taxon>
        <taxon>Salinomyces</taxon>
    </lineage>
</organism>
<dbReference type="FunFam" id="3.40.532.10:FF:000008">
    <property type="entry name" value="Ubiquitin carboxyl-terminal hydrolase"/>
    <property type="match status" value="1"/>
</dbReference>
<keyword evidence="11" id="KW-1185">Reference proteome</keyword>
<comment type="caution">
    <text evidence="10">The sequence shown here is derived from an EMBL/GenBank/DDBJ whole genome shotgun (WGS) entry which is preliminary data.</text>
</comment>
<dbReference type="EC" id="3.4.19.12" evidence="8"/>
<dbReference type="GO" id="GO:0016579">
    <property type="term" value="P:protein deubiquitination"/>
    <property type="evidence" value="ECO:0007669"/>
    <property type="project" value="TreeGrafter"/>
</dbReference>
<dbReference type="GO" id="GO:0005737">
    <property type="term" value="C:cytoplasm"/>
    <property type="evidence" value="ECO:0007669"/>
    <property type="project" value="TreeGrafter"/>
</dbReference>